<dbReference type="EMBL" id="PVXM01000019">
    <property type="protein sequence ID" value="PRR73602.1"/>
    <property type="molecule type" value="Genomic_DNA"/>
</dbReference>
<reference evidence="7 8" key="1">
    <citation type="submission" date="2018-03" db="EMBL/GenBank/DDBJ databases">
        <title>Genome sequence of Moorella humiferrea DSM 23265.</title>
        <authorList>
            <person name="Poehlein A."/>
            <person name="Daniel R."/>
        </authorList>
    </citation>
    <scope>NUCLEOTIDE SEQUENCE [LARGE SCALE GENOMIC DNA]</scope>
    <source>
        <strain evidence="7 8">DSM 23265</strain>
    </source>
</reference>
<dbReference type="InterPro" id="IPR000709">
    <property type="entry name" value="Leu_Ile_Val-bd"/>
</dbReference>
<proteinExistence type="inferred from homology"/>
<evidence type="ECO:0000313" key="7">
    <source>
        <dbReference type="EMBL" id="PRR73602.1"/>
    </source>
</evidence>
<evidence type="ECO:0000256" key="3">
    <source>
        <dbReference type="ARBA" id="ARBA00022729"/>
    </source>
</evidence>
<keyword evidence="3 5" id="KW-0732">Signal</keyword>
<evidence type="ECO:0000256" key="1">
    <source>
        <dbReference type="ARBA" id="ARBA00010062"/>
    </source>
</evidence>
<comment type="similarity">
    <text evidence="1">Belongs to the leucine-binding protein family.</text>
</comment>
<dbReference type="PROSITE" id="PS51257">
    <property type="entry name" value="PROKAR_LIPOPROTEIN"/>
    <property type="match status" value="1"/>
</dbReference>
<dbReference type="CDD" id="cd06347">
    <property type="entry name" value="PBP1_ABC_LivK_ligand_binding-like"/>
    <property type="match status" value="1"/>
</dbReference>
<keyword evidence="2" id="KW-0813">Transport</keyword>
<dbReference type="InterPro" id="IPR028081">
    <property type="entry name" value="Leu-bd"/>
</dbReference>
<dbReference type="Proteomes" id="UP000238415">
    <property type="component" value="Unassembled WGS sequence"/>
</dbReference>
<dbReference type="Gene3D" id="3.40.50.2300">
    <property type="match status" value="2"/>
</dbReference>
<dbReference type="PANTHER" id="PTHR30483:SF6">
    <property type="entry name" value="PERIPLASMIC BINDING PROTEIN OF ABC TRANSPORTER FOR NATURAL AMINO ACIDS"/>
    <property type="match status" value="1"/>
</dbReference>
<gene>
    <name evidence="7" type="ORF">MOHU_11370</name>
</gene>
<dbReference type="InterPro" id="IPR028082">
    <property type="entry name" value="Peripla_BP_I"/>
</dbReference>
<dbReference type="GO" id="GO:0006865">
    <property type="term" value="P:amino acid transport"/>
    <property type="evidence" value="ECO:0007669"/>
    <property type="project" value="UniProtKB-KW"/>
</dbReference>
<evidence type="ECO:0000256" key="4">
    <source>
        <dbReference type="ARBA" id="ARBA00022970"/>
    </source>
</evidence>
<evidence type="ECO:0000256" key="2">
    <source>
        <dbReference type="ARBA" id="ARBA00022448"/>
    </source>
</evidence>
<keyword evidence="8" id="KW-1185">Reference proteome</keyword>
<keyword evidence="4" id="KW-0029">Amino-acid transport</keyword>
<dbReference type="SUPFAM" id="SSF53822">
    <property type="entry name" value="Periplasmic binding protein-like I"/>
    <property type="match status" value="1"/>
</dbReference>
<sequence length="402" mass="43341">MKKLVLSFMVLVLVFLVTACGQGTSAKGKSQAGGGENQASSSEVIVIGNLQDLSSTTSVWGKMVTNGAQLAIDKINKEGGINGKKLKLVTYDTKNDVQEAINAYNRLATQDKAVAIIGPPVSNIGIALAPIAENAKVAILGSFIDERATTKNDGKPWAYNFLIQPSSVQQAEIVASYTLEKLNLKKVGVLYNQANAYSVSLAKPFIDYIKSHGGQIVSEQMYKTGDKDFKTQLAAIQAAGAETIYIPNYIQEDVLAVQQARQIGINVPITGGLDFAPPFASLAGEAANDIYFPNNIAAEDPQIKEVAAAYKTAYNDEPLNKVFIGYDSILVIADAIKRAGAPDPVKVRDAMEQTKDVKGTTGNISISPNTHRPYGLSMVMIKIEKGQYITKERYITKEQQQQ</sequence>
<protein>
    <recommendedName>
        <fullName evidence="6">Leucine-binding protein domain-containing protein</fullName>
    </recommendedName>
</protein>
<feature type="chain" id="PRO_5039290118" description="Leucine-binding protein domain-containing protein" evidence="5">
    <location>
        <begin position="20"/>
        <end position="402"/>
    </location>
</feature>
<dbReference type="RefSeq" id="WP_170066228.1">
    <property type="nucleotide sequence ID" value="NZ_CP136419.1"/>
</dbReference>
<dbReference type="Pfam" id="PF13458">
    <property type="entry name" value="Peripla_BP_6"/>
    <property type="match status" value="1"/>
</dbReference>
<comment type="caution">
    <text evidence="7">The sequence shown here is derived from an EMBL/GenBank/DDBJ whole genome shotgun (WGS) entry which is preliminary data.</text>
</comment>
<evidence type="ECO:0000256" key="5">
    <source>
        <dbReference type="SAM" id="SignalP"/>
    </source>
</evidence>
<feature type="domain" description="Leucine-binding protein" evidence="6">
    <location>
        <begin position="45"/>
        <end position="375"/>
    </location>
</feature>
<dbReference type="AlphaFoldDB" id="A0A2T0AT91"/>
<feature type="signal peptide" evidence="5">
    <location>
        <begin position="1"/>
        <end position="19"/>
    </location>
</feature>
<dbReference type="PRINTS" id="PR00337">
    <property type="entry name" value="LEUILEVALBP"/>
</dbReference>
<accession>A0A2T0AT91</accession>
<dbReference type="InterPro" id="IPR051010">
    <property type="entry name" value="BCAA_transport"/>
</dbReference>
<dbReference type="PANTHER" id="PTHR30483">
    <property type="entry name" value="LEUCINE-SPECIFIC-BINDING PROTEIN"/>
    <property type="match status" value="1"/>
</dbReference>
<evidence type="ECO:0000313" key="8">
    <source>
        <dbReference type="Proteomes" id="UP000238415"/>
    </source>
</evidence>
<name>A0A2T0AT91_9FIRM</name>
<evidence type="ECO:0000259" key="6">
    <source>
        <dbReference type="Pfam" id="PF13458"/>
    </source>
</evidence>
<organism evidence="7 8">
    <name type="scientific">Neomoorella humiferrea</name>
    <dbReference type="NCBI Taxonomy" id="676965"/>
    <lineage>
        <taxon>Bacteria</taxon>
        <taxon>Bacillati</taxon>
        <taxon>Bacillota</taxon>
        <taxon>Clostridia</taxon>
        <taxon>Neomoorellales</taxon>
        <taxon>Neomoorellaceae</taxon>
        <taxon>Neomoorella</taxon>
    </lineage>
</organism>